<dbReference type="Pfam" id="PF04082">
    <property type="entry name" value="Fungal_trans"/>
    <property type="match status" value="1"/>
</dbReference>
<dbReference type="GO" id="GO:0008270">
    <property type="term" value="F:zinc ion binding"/>
    <property type="evidence" value="ECO:0007669"/>
    <property type="project" value="InterPro"/>
</dbReference>
<name>A0AAD7KG49_9AGAR</name>
<evidence type="ECO:0000256" key="1">
    <source>
        <dbReference type="ARBA" id="ARBA00004123"/>
    </source>
</evidence>
<evidence type="ECO:0000256" key="2">
    <source>
        <dbReference type="ARBA" id="ARBA00022723"/>
    </source>
</evidence>
<dbReference type="Pfam" id="PF00172">
    <property type="entry name" value="Zn_clus"/>
    <property type="match status" value="1"/>
</dbReference>
<dbReference type="AlphaFoldDB" id="A0AAD7KG49"/>
<feature type="region of interest" description="Disordered" evidence="6">
    <location>
        <begin position="1"/>
        <end position="26"/>
    </location>
</feature>
<reference evidence="8" key="1">
    <citation type="submission" date="2023-03" db="EMBL/GenBank/DDBJ databases">
        <title>Massive genome expansion in bonnet fungi (Mycena s.s.) driven by repeated elements and novel gene families across ecological guilds.</title>
        <authorList>
            <consortium name="Lawrence Berkeley National Laboratory"/>
            <person name="Harder C.B."/>
            <person name="Miyauchi S."/>
            <person name="Viragh M."/>
            <person name="Kuo A."/>
            <person name="Thoen E."/>
            <person name="Andreopoulos B."/>
            <person name="Lu D."/>
            <person name="Skrede I."/>
            <person name="Drula E."/>
            <person name="Henrissat B."/>
            <person name="Morin E."/>
            <person name="Kohler A."/>
            <person name="Barry K."/>
            <person name="LaButti K."/>
            <person name="Morin E."/>
            <person name="Salamov A."/>
            <person name="Lipzen A."/>
            <person name="Mereny Z."/>
            <person name="Hegedus B."/>
            <person name="Baldrian P."/>
            <person name="Stursova M."/>
            <person name="Weitz H."/>
            <person name="Taylor A."/>
            <person name="Grigoriev I.V."/>
            <person name="Nagy L.G."/>
            <person name="Martin F."/>
            <person name="Kauserud H."/>
        </authorList>
    </citation>
    <scope>NUCLEOTIDE SEQUENCE</scope>
    <source>
        <strain evidence="8">CBHHK188m</strain>
    </source>
</reference>
<sequence>MPKVPSTQTHSAANGGRPDGPHPLKRNQACHQVGILYPRCLHASFMSRHPQCRRRKLKCDARRPACSTCIRSHAHAVAHAPPGTQLQLPSAPECTFDDIVEVPIETEVSKTRYEKLESRIHELESLLREKDKHSSGSPRPLIDQPVPQFLGSDMELLASALSQSPPLLDDFISPAVLASSSPGSSPRSGTGLEILWSSYPPGLPNLDLLRHLVEVFFVFHPHANRVLHHPSFMASLTLSPSHPKFPAIPILHAICALGSLYTAAVTSPPLPNFAEIDPDEIFTTRHRVKEERPDSFAEQQAKYARDTADQYESIGDRLFETLQARTILTWFYWSHSRWLEVYVSSSHSLRVAVPLGLNVCPPFHSITHSIRPASIIQPAHTVIEDETRRNVFWLAYCTERLHGASNGWAMSLDDQDISQLLPVRGDHYEQGVLVTPPDRQWAHTRDLLLTHPEKQTDSFVLYVKAVMLISQVKTFNLRFRARHFFGDVAVMSPHSEQLNPLSPIDPRGSPAFLELDDLTSSFRSSFPSHLRNPIVANVVDQHLYAACLMPHVATILLHDPHANVRKSGCISALKILTAARSVLDLAYDVCNTNFDVTLLDPLCSYCWFIAGRVLVRFLQAAMDANSTDQISTLRAELDFLESAISKIGQRIPLAFRYRKMLNDLIFKRCGEPPQDVTQLSFPRPTDYDIRACFREDALSGTVTLHESLGLQGSAGSYMAVS</sequence>
<feature type="domain" description="Zn(2)-C6 fungal-type" evidence="7">
    <location>
        <begin position="51"/>
        <end position="96"/>
    </location>
</feature>
<gene>
    <name evidence="8" type="ORF">DFH07DRAFT_789556</name>
</gene>
<dbReference type="Gene3D" id="4.10.240.10">
    <property type="entry name" value="Zn(2)-C6 fungal-type DNA-binding domain"/>
    <property type="match status" value="1"/>
</dbReference>
<dbReference type="PANTHER" id="PTHR47338:SF29">
    <property type="entry name" value="ZN(2)-C6 FUNGAL-TYPE DOMAIN-CONTAINING PROTEIN"/>
    <property type="match status" value="1"/>
</dbReference>
<proteinExistence type="predicted"/>
<keyword evidence="2" id="KW-0479">Metal-binding</keyword>
<dbReference type="Proteomes" id="UP001215280">
    <property type="component" value="Unassembled WGS sequence"/>
</dbReference>
<comment type="subcellular location">
    <subcellularLocation>
        <location evidence="1">Nucleus</location>
    </subcellularLocation>
</comment>
<dbReference type="EMBL" id="JARJLG010000002">
    <property type="protein sequence ID" value="KAJ7783894.1"/>
    <property type="molecule type" value="Genomic_DNA"/>
</dbReference>
<dbReference type="GO" id="GO:0006351">
    <property type="term" value="P:DNA-templated transcription"/>
    <property type="evidence" value="ECO:0007669"/>
    <property type="project" value="InterPro"/>
</dbReference>
<protein>
    <recommendedName>
        <fullName evidence="7">Zn(2)-C6 fungal-type domain-containing protein</fullName>
    </recommendedName>
</protein>
<dbReference type="CDD" id="cd12148">
    <property type="entry name" value="fungal_TF_MHR"/>
    <property type="match status" value="1"/>
</dbReference>
<dbReference type="InterPro" id="IPR050815">
    <property type="entry name" value="TF_fung"/>
</dbReference>
<dbReference type="CDD" id="cd00067">
    <property type="entry name" value="GAL4"/>
    <property type="match status" value="1"/>
</dbReference>
<dbReference type="GO" id="GO:0003677">
    <property type="term" value="F:DNA binding"/>
    <property type="evidence" value="ECO:0007669"/>
    <property type="project" value="InterPro"/>
</dbReference>
<dbReference type="SMART" id="SM00906">
    <property type="entry name" value="Fungal_trans"/>
    <property type="match status" value="1"/>
</dbReference>
<evidence type="ECO:0000259" key="7">
    <source>
        <dbReference type="PROSITE" id="PS50048"/>
    </source>
</evidence>
<dbReference type="GO" id="GO:0005634">
    <property type="term" value="C:nucleus"/>
    <property type="evidence" value="ECO:0007669"/>
    <property type="project" value="UniProtKB-SubCell"/>
</dbReference>
<evidence type="ECO:0000313" key="9">
    <source>
        <dbReference type="Proteomes" id="UP001215280"/>
    </source>
</evidence>
<dbReference type="InterPro" id="IPR001138">
    <property type="entry name" value="Zn2Cys6_DnaBD"/>
</dbReference>
<evidence type="ECO:0000256" key="6">
    <source>
        <dbReference type="SAM" id="MobiDB-lite"/>
    </source>
</evidence>
<dbReference type="PROSITE" id="PS50048">
    <property type="entry name" value="ZN2_CY6_FUNGAL_2"/>
    <property type="match status" value="1"/>
</dbReference>
<keyword evidence="5" id="KW-0539">Nucleus</keyword>
<evidence type="ECO:0000256" key="5">
    <source>
        <dbReference type="ARBA" id="ARBA00023242"/>
    </source>
</evidence>
<dbReference type="SUPFAM" id="SSF57701">
    <property type="entry name" value="Zn2/Cys6 DNA-binding domain"/>
    <property type="match status" value="1"/>
</dbReference>
<dbReference type="InterPro" id="IPR036864">
    <property type="entry name" value="Zn2-C6_fun-type_DNA-bd_sf"/>
</dbReference>
<evidence type="ECO:0000256" key="3">
    <source>
        <dbReference type="ARBA" id="ARBA00023015"/>
    </source>
</evidence>
<evidence type="ECO:0000313" key="8">
    <source>
        <dbReference type="EMBL" id="KAJ7783894.1"/>
    </source>
</evidence>
<dbReference type="PANTHER" id="PTHR47338">
    <property type="entry name" value="ZN(II)2CYS6 TRANSCRIPTION FACTOR (EUROFUNG)-RELATED"/>
    <property type="match status" value="1"/>
</dbReference>
<keyword evidence="9" id="KW-1185">Reference proteome</keyword>
<accession>A0AAD7KG49</accession>
<keyword evidence="4" id="KW-0804">Transcription</keyword>
<organism evidence="8 9">
    <name type="scientific">Mycena maculata</name>
    <dbReference type="NCBI Taxonomy" id="230809"/>
    <lineage>
        <taxon>Eukaryota</taxon>
        <taxon>Fungi</taxon>
        <taxon>Dikarya</taxon>
        <taxon>Basidiomycota</taxon>
        <taxon>Agaricomycotina</taxon>
        <taxon>Agaricomycetes</taxon>
        <taxon>Agaricomycetidae</taxon>
        <taxon>Agaricales</taxon>
        <taxon>Marasmiineae</taxon>
        <taxon>Mycenaceae</taxon>
        <taxon>Mycena</taxon>
    </lineage>
</organism>
<feature type="compositionally biased region" description="Polar residues" evidence="6">
    <location>
        <begin position="1"/>
        <end position="12"/>
    </location>
</feature>
<evidence type="ECO:0000256" key="4">
    <source>
        <dbReference type="ARBA" id="ARBA00023163"/>
    </source>
</evidence>
<keyword evidence="3" id="KW-0805">Transcription regulation</keyword>
<dbReference type="InterPro" id="IPR007219">
    <property type="entry name" value="XnlR_reg_dom"/>
</dbReference>
<comment type="caution">
    <text evidence="8">The sequence shown here is derived from an EMBL/GenBank/DDBJ whole genome shotgun (WGS) entry which is preliminary data.</text>
</comment>
<dbReference type="GO" id="GO:0000981">
    <property type="term" value="F:DNA-binding transcription factor activity, RNA polymerase II-specific"/>
    <property type="evidence" value="ECO:0007669"/>
    <property type="project" value="InterPro"/>
</dbReference>